<protein>
    <submittedName>
        <fullName evidence="1">Uncharacterized protein</fullName>
    </submittedName>
</protein>
<dbReference type="GO" id="GO:0043565">
    <property type="term" value="F:sequence-specific DNA binding"/>
    <property type="evidence" value="ECO:0007669"/>
    <property type="project" value="InterPro"/>
</dbReference>
<dbReference type="AlphaFoldDB" id="A0A2M8L4F0"/>
<dbReference type="InterPro" id="IPR000831">
    <property type="entry name" value="Trp_repress"/>
</dbReference>
<dbReference type="EMBL" id="PFEK01000008">
    <property type="protein sequence ID" value="PJE67782.1"/>
    <property type="molecule type" value="Genomic_DNA"/>
</dbReference>
<organism evidence="1 2">
    <name type="scientific">Candidatus Shapirobacteria bacterium CG10_big_fil_rev_8_21_14_0_10_40_9</name>
    <dbReference type="NCBI Taxonomy" id="1974888"/>
    <lineage>
        <taxon>Bacteria</taxon>
        <taxon>Candidatus Shapironibacteriota</taxon>
    </lineage>
</organism>
<proteinExistence type="predicted"/>
<dbReference type="GO" id="GO:0003700">
    <property type="term" value="F:DNA-binding transcription factor activity"/>
    <property type="evidence" value="ECO:0007669"/>
    <property type="project" value="InterPro"/>
</dbReference>
<dbReference type="SUPFAM" id="SSF48295">
    <property type="entry name" value="TrpR-like"/>
    <property type="match status" value="1"/>
</dbReference>
<name>A0A2M8L4F0_9BACT</name>
<accession>A0A2M8L4F0</accession>
<dbReference type="Gene3D" id="1.10.1270.10">
    <property type="entry name" value="TrpR-like"/>
    <property type="match status" value="1"/>
</dbReference>
<comment type="caution">
    <text evidence="1">The sequence shown here is derived from an EMBL/GenBank/DDBJ whole genome shotgun (WGS) entry which is preliminary data.</text>
</comment>
<sequence length="134" mass="15702">MIHDTSMPQVSRHPLAKDVYQEITQELGWILSSIGNEKEMTQFLGDLLTKTERMMLAKRLTIARLLIRGWKWSEICEFLKVSKATVNRMQHWLEGGGQGFRLAVKKLDRKENVEKFWQKVDSVIKYMGSVSRYK</sequence>
<dbReference type="InterPro" id="IPR010921">
    <property type="entry name" value="Trp_repressor/repl_initiator"/>
</dbReference>
<evidence type="ECO:0000313" key="1">
    <source>
        <dbReference type="EMBL" id="PJE67782.1"/>
    </source>
</evidence>
<dbReference type="PANTHER" id="PTHR40080">
    <property type="entry name" value="LMO1763 PROTEIN"/>
    <property type="match status" value="1"/>
</dbReference>
<dbReference type="Proteomes" id="UP000231474">
    <property type="component" value="Unassembled WGS sequence"/>
</dbReference>
<dbReference type="Pfam" id="PF01371">
    <property type="entry name" value="Trp_repressor"/>
    <property type="match status" value="1"/>
</dbReference>
<reference evidence="2" key="1">
    <citation type="submission" date="2017-09" db="EMBL/GenBank/DDBJ databases">
        <title>Depth-based differentiation of microbial function through sediment-hosted aquifers and enrichment of novel symbionts in the deep terrestrial subsurface.</title>
        <authorList>
            <person name="Probst A.J."/>
            <person name="Ladd B."/>
            <person name="Jarett J.K."/>
            <person name="Geller-Mcgrath D.E."/>
            <person name="Sieber C.M.K."/>
            <person name="Emerson J.B."/>
            <person name="Anantharaman K."/>
            <person name="Thomas B.C."/>
            <person name="Malmstrom R."/>
            <person name="Stieglmeier M."/>
            <person name="Klingl A."/>
            <person name="Woyke T."/>
            <person name="Ryan C.M."/>
            <person name="Banfield J.F."/>
        </authorList>
    </citation>
    <scope>NUCLEOTIDE SEQUENCE [LARGE SCALE GENOMIC DNA]</scope>
</reference>
<gene>
    <name evidence="1" type="ORF">COU95_00460</name>
</gene>
<dbReference type="InterPro" id="IPR038116">
    <property type="entry name" value="TrpR-like_sf"/>
</dbReference>
<evidence type="ECO:0000313" key="2">
    <source>
        <dbReference type="Proteomes" id="UP000231474"/>
    </source>
</evidence>
<dbReference type="PANTHER" id="PTHR40080:SF1">
    <property type="entry name" value="TRPR-LIKE PROTEIN YERC_YECD"/>
    <property type="match status" value="1"/>
</dbReference>
<dbReference type="InterPro" id="IPR013368">
    <property type="entry name" value="YecD_YerC"/>
</dbReference>